<gene>
    <name evidence="1" type="ORF">NCTC12126_01298</name>
</gene>
<proteinExistence type="predicted"/>
<accession>A0A484WZP4</accession>
<protein>
    <submittedName>
        <fullName evidence="1">Uncharacterized protein</fullName>
    </submittedName>
</protein>
<evidence type="ECO:0000313" key="2">
    <source>
        <dbReference type="Proteomes" id="UP000351155"/>
    </source>
</evidence>
<organism evidence="1 2">
    <name type="scientific">Enterobacter cancerogenus</name>
    <dbReference type="NCBI Taxonomy" id="69218"/>
    <lineage>
        <taxon>Bacteria</taxon>
        <taxon>Pseudomonadati</taxon>
        <taxon>Pseudomonadota</taxon>
        <taxon>Gammaproteobacteria</taxon>
        <taxon>Enterobacterales</taxon>
        <taxon>Enterobacteriaceae</taxon>
        <taxon>Enterobacter</taxon>
        <taxon>Enterobacter cloacae complex</taxon>
    </lineage>
</organism>
<evidence type="ECO:0000313" key="1">
    <source>
        <dbReference type="EMBL" id="VFS16496.1"/>
    </source>
</evidence>
<reference evidence="1 2" key="1">
    <citation type="submission" date="2019-03" db="EMBL/GenBank/DDBJ databases">
        <authorList>
            <consortium name="Pathogen Informatics"/>
        </authorList>
    </citation>
    <scope>NUCLEOTIDE SEQUENCE [LARGE SCALE GENOMIC DNA]</scope>
    <source>
        <strain evidence="1 2">NCTC12126</strain>
    </source>
</reference>
<dbReference type="AlphaFoldDB" id="A0A484WZP4"/>
<name>A0A484WZP4_9ENTR</name>
<sequence>MEHLRFGFVALGRILHLRERQLGLRLMQLCHGQPKLGLRLVALRGGIARIDNHQHITFLHALVIAHPQLGDIARRFGGDGHHVAVGKGVVRGLFVTG</sequence>
<dbReference type="EMBL" id="CAADIW010000007">
    <property type="protein sequence ID" value="VFS16496.1"/>
    <property type="molecule type" value="Genomic_DNA"/>
</dbReference>
<dbReference type="Proteomes" id="UP000351155">
    <property type="component" value="Unassembled WGS sequence"/>
</dbReference>